<evidence type="ECO:0000313" key="2">
    <source>
        <dbReference type="Proteomes" id="UP001237642"/>
    </source>
</evidence>
<dbReference type="Proteomes" id="UP001237642">
    <property type="component" value="Unassembled WGS sequence"/>
</dbReference>
<reference evidence="1" key="1">
    <citation type="submission" date="2023-02" db="EMBL/GenBank/DDBJ databases">
        <title>Genome of toxic invasive species Heracleum sosnowskyi carries increased number of genes despite the absence of recent whole-genome duplications.</title>
        <authorList>
            <person name="Schelkunov M."/>
            <person name="Shtratnikova V."/>
            <person name="Makarenko M."/>
            <person name="Klepikova A."/>
            <person name="Omelchenko D."/>
            <person name="Novikova G."/>
            <person name="Obukhova E."/>
            <person name="Bogdanov V."/>
            <person name="Penin A."/>
            <person name="Logacheva M."/>
        </authorList>
    </citation>
    <scope>NUCLEOTIDE SEQUENCE</scope>
    <source>
        <strain evidence="1">Hsosn_3</strain>
        <tissue evidence="1">Leaf</tissue>
    </source>
</reference>
<dbReference type="AlphaFoldDB" id="A0AAD8ME78"/>
<sequence>MLSLHDSILMAKLAVTGMRFCFDLSNKPFNLKLDRVYTTDNLHWWRIQHALDILCSFGGVLSCYTVIDYLGYIVFGVKSAYDWRYSYKFWLGEIDNVHWDHFEEIQSSERSWEN</sequence>
<protein>
    <submittedName>
        <fullName evidence="1">Uncharacterized protein</fullName>
    </submittedName>
</protein>
<name>A0AAD8ME78_9APIA</name>
<evidence type="ECO:0000313" key="1">
    <source>
        <dbReference type="EMBL" id="KAK1368898.1"/>
    </source>
</evidence>
<dbReference type="EMBL" id="JAUIZM010000008">
    <property type="protein sequence ID" value="KAK1368898.1"/>
    <property type="molecule type" value="Genomic_DNA"/>
</dbReference>
<organism evidence="1 2">
    <name type="scientific">Heracleum sosnowskyi</name>
    <dbReference type="NCBI Taxonomy" id="360622"/>
    <lineage>
        <taxon>Eukaryota</taxon>
        <taxon>Viridiplantae</taxon>
        <taxon>Streptophyta</taxon>
        <taxon>Embryophyta</taxon>
        <taxon>Tracheophyta</taxon>
        <taxon>Spermatophyta</taxon>
        <taxon>Magnoliopsida</taxon>
        <taxon>eudicotyledons</taxon>
        <taxon>Gunneridae</taxon>
        <taxon>Pentapetalae</taxon>
        <taxon>asterids</taxon>
        <taxon>campanulids</taxon>
        <taxon>Apiales</taxon>
        <taxon>Apiaceae</taxon>
        <taxon>Apioideae</taxon>
        <taxon>apioid superclade</taxon>
        <taxon>Tordylieae</taxon>
        <taxon>Tordyliinae</taxon>
        <taxon>Heracleum</taxon>
    </lineage>
</organism>
<gene>
    <name evidence="1" type="ORF">POM88_034990</name>
</gene>
<proteinExistence type="predicted"/>
<reference evidence="1" key="2">
    <citation type="submission" date="2023-05" db="EMBL/GenBank/DDBJ databases">
        <authorList>
            <person name="Schelkunov M.I."/>
        </authorList>
    </citation>
    <scope>NUCLEOTIDE SEQUENCE</scope>
    <source>
        <strain evidence="1">Hsosn_3</strain>
        <tissue evidence="1">Leaf</tissue>
    </source>
</reference>
<comment type="caution">
    <text evidence="1">The sequence shown here is derived from an EMBL/GenBank/DDBJ whole genome shotgun (WGS) entry which is preliminary data.</text>
</comment>
<keyword evidence="2" id="KW-1185">Reference proteome</keyword>
<accession>A0AAD8ME78</accession>